<accession>A0A2T6K7N4</accession>
<protein>
    <submittedName>
        <fullName evidence="1">Acetyltransferase (GNAT) family protein</fullName>
    </submittedName>
</protein>
<reference evidence="1 2" key="1">
    <citation type="submission" date="2018-04" db="EMBL/GenBank/DDBJ databases">
        <title>Genomic Encyclopedia of Archaeal and Bacterial Type Strains, Phase II (KMG-II): from individual species to whole genera.</title>
        <authorList>
            <person name="Goeker M."/>
        </authorList>
    </citation>
    <scope>NUCLEOTIDE SEQUENCE [LARGE SCALE GENOMIC DNA]</scope>
    <source>
        <strain evidence="1 2">DSM 29955</strain>
    </source>
</reference>
<name>A0A2T6K7N4_9RHOB</name>
<dbReference type="Pfam" id="PF13523">
    <property type="entry name" value="Acetyltransf_8"/>
    <property type="match status" value="1"/>
</dbReference>
<dbReference type="PANTHER" id="PTHR31438">
    <property type="entry name" value="LYSINE N-ACYLTRANSFERASE C17G9.06C-RELATED"/>
    <property type="match status" value="1"/>
</dbReference>
<sequence length="160" mass="18173">MRNYEFRTLTKQDLPQLGSWLQLPHVKVWWGDAEQQVALIEKDMNNTAVDMLIVALSGRPFAYIRHHDAHLFQMPEYGDLPVGTRVIATFVGDPDFLGQGHAVGYIETFIRDLRLHYPLVAVAAGTTDTRMIGVYSQAGFHKRRFAPTSDGRLVQVMTHH</sequence>
<dbReference type="EMBL" id="QBUD01000017">
    <property type="protein sequence ID" value="PUB10725.1"/>
    <property type="molecule type" value="Genomic_DNA"/>
</dbReference>
<evidence type="ECO:0000313" key="1">
    <source>
        <dbReference type="EMBL" id="PUB10725.1"/>
    </source>
</evidence>
<dbReference type="Gene3D" id="3.40.630.30">
    <property type="match status" value="1"/>
</dbReference>
<dbReference type="Proteomes" id="UP000244523">
    <property type="component" value="Unassembled WGS sequence"/>
</dbReference>
<evidence type="ECO:0000313" key="2">
    <source>
        <dbReference type="Proteomes" id="UP000244523"/>
    </source>
</evidence>
<comment type="caution">
    <text evidence="1">The sequence shown here is derived from an EMBL/GenBank/DDBJ whole genome shotgun (WGS) entry which is preliminary data.</text>
</comment>
<dbReference type="AlphaFoldDB" id="A0A2T6K7N4"/>
<keyword evidence="2" id="KW-1185">Reference proteome</keyword>
<organism evidence="1 2">
    <name type="scientific">Yoonia sediminilitoris</name>
    <dbReference type="NCBI Taxonomy" id="1286148"/>
    <lineage>
        <taxon>Bacteria</taxon>
        <taxon>Pseudomonadati</taxon>
        <taxon>Pseudomonadota</taxon>
        <taxon>Alphaproteobacteria</taxon>
        <taxon>Rhodobacterales</taxon>
        <taxon>Paracoccaceae</taxon>
        <taxon>Yoonia</taxon>
    </lineage>
</organism>
<proteinExistence type="predicted"/>
<dbReference type="RefSeq" id="WP_108388584.1">
    <property type="nucleotide sequence ID" value="NZ_QBUD01000017.1"/>
</dbReference>
<keyword evidence="1" id="KW-0808">Transferase</keyword>
<dbReference type="SUPFAM" id="SSF55729">
    <property type="entry name" value="Acyl-CoA N-acyltransferases (Nat)"/>
    <property type="match status" value="1"/>
</dbReference>
<dbReference type="InterPro" id="IPR016181">
    <property type="entry name" value="Acyl_CoA_acyltransferase"/>
</dbReference>
<dbReference type="GO" id="GO:0016410">
    <property type="term" value="F:N-acyltransferase activity"/>
    <property type="evidence" value="ECO:0007669"/>
    <property type="project" value="TreeGrafter"/>
</dbReference>
<dbReference type="OrthoDB" id="9814648at2"/>
<dbReference type="PANTHER" id="PTHR31438:SF1">
    <property type="entry name" value="LYSINE N-ACYLTRANSFERASE C17G9.06C-RELATED"/>
    <property type="match status" value="1"/>
</dbReference>
<gene>
    <name evidence="1" type="ORF">C8N45_11770</name>
</gene>